<proteinExistence type="predicted"/>
<reference evidence="2" key="1">
    <citation type="submission" date="2011-07" db="EMBL/GenBank/DDBJ databases">
        <authorList>
            <consortium name="Caenorhabditis brenneri Sequencing and Analysis Consortium"/>
            <person name="Wilson R.K."/>
        </authorList>
    </citation>
    <scope>NUCLEOTIDE SEQUENCE [LARGE SCALE GENOMIC DNA]</scope>
    <source>
        <strain evidence="2">PB2801</strain>
    </source>
</reference>
<dbReference type="AlphaFoldDB" id="G0N4D6"/>
<dbReference type="EMBL" id="GL379837">
    <property type="protein sequence ID" value="EGT52539.1"/>
    <property type="molecule type" value="Genomic_DNA"/>
</dbReference>
<dbReference type="InParanoid" id="G0N4D6"/>
<gene>
    <name evidence="1" type="ORF">CAEBREN_13405</name>
</gene>
<evidence type="ECO:0000313" key="1">
    <source>
        <dbReference type="EMBL" id="EGT52539.1"/>
    </source>
</evidence>
<accession>G0N4D6</accession>
<keyword evidence="2" id="KW-1185">Reference proteome</keyword>
<sequence length="113" mass="13444">MTTPLATELRRLRDQHGPLNWRTGNILDVNYAAKQLGELTLRHIPTQTLLRGRIQICFANAQRRLGRRYNHITVIELYRRNGYLLHRPQDRLIYIEHQPILVYPVEMMEVVNM</sequence>
<evidence type="ECO:0000313" key="2">
    <source>
        <dbReference type="Proteomes" id="UP000008068"/>
    </source>
</evidence>
<organism evidence="2">
    <name type="scientific">Caenorhabditis brenneri</name>
    <name type="common">Nematode worm</name>
    <dbReference type="NCBI Taxonomy" id="135651"/>
    <lineage>
        <taxon>Eukaryota</taxon>
        <taxon>Metazoa</taxon>
        <taxon>Ecdysozoa</taxon>
        <taxon>Nematoda</taxon>
        <taxon>Chromadorea</taxon>
        <taxon>Rhabditida</taxon>
        <taxon>Rhabditina</taxon>
        <taxon>Rhabditomorpha</taxon>
        <taxon>Rhabditoidea</taxon>
        <taxon>Rhabditidae</taxon>
        <taxon>Peloderinae</taxon>
        <taxon>Caenorhabditis</taxon>
    </lineage>
</organism>
<protein>
    <recommendedName>
        <fullName evidence="3">PAZ domain-containing protein</fullName>
    </recommendedName>
</protein>
<evidence type="ECO:0008006" key="3">
    <source>
        <dbReference type="Google" id="ProtNLM"/>
    </source>
</evidence>
<dbReference type="Proteomes" id="UP000008068">
    <property type="component" value="Unassembled WGS sequence"/>
</dbReference>
<name>G0N4D6_CAEBE</name>
<dbReference type="HOGENOM" id="CLU_162888_0_0_1"/>